<proteinExistence type="predicted"/>
<name>A0A9K3GM01_9EUKA</name>
<dbReference type="Proteomes" id="UP000265618">
    <property type="component" value="Unassembled WGS sequence"/>
</dbReference>
<gene>
    <name evidence="1" type="ORF">KIPB_009285</name>
</gene>
<dbReference type="EMBL" id="BDIP01003106">
    <property type="protein sequence ID" value="GIQ87281.1"/>
    <property type="molecule type" value="Genomic_DNA"/>
</dbReference>
<sequence length="136" mass="15614">MFLTPGYHIKLAVTSSLTAEGGRYAGVKHELKKGWSVLTRFPSGRMMLVETGVAAAVLEKKEPKVHESVPEEEVQEFLMHCREEKAFEVLSLDESYAFMRKYRPYNHGVVSSLKRMFGRTHLKRNVFPERVAVKEE</sequence>
<comment type="caution">
    <text evidence="1">The sequence shown here is derived from an EMBL/GenBank/DDBJ whole genome shotgun (WGS) entry which is preliminary data.</text>
</comment>
<protein>
    <submittedName>
        <fullName evidence="1">Uncharacterized protein</fullName>
    </submittedName>
</protein>
<dbReference type="AlphaFoldDB" id="A0A9K3GM01"/>
<evidence type="ECO:0000313" key="1">
    <source>
        <dbReference type="EMBL" id="GIQ87281.1"/>
    </source>
</evidence>
<reference evidence="1 2" key="1">
    <citation type="journal article" date="2018" name="PLoS ONE">
        <title>The draft genome of Kipferlia bialata reveals reductive genome evolution in fornicate parasites.</title>
        <authorList>
            <person name="Tanifuji G."/>
            <person name="Takabayashi S."/>
            <person name="Kume K."/>
            <person name="Takagi M."/>
            <person name="Nakayama T."/>
            <person name="Kamikawa R."/>
            <person name="Inagaki Y."/>
            <person name="Hashimoto T."/>
        </authorList>
    </citation>
    <scope>NUCLEOTIDE SEQUENCE [LARGE SCALE GENOMIC DNA]</scope>
    <source>
        <strain evidence="1">NY0173</strain>
    </source>
</reference>
<keyword evidence="2" id="KW-1185">Reference proteome</keyword>
<organism evidence="1 2">
    <name type="scientific">Kipferlia bialata</name>
    <dbReference type="NCBI Taxonomy" id="797122"/>
    <lineage>
        <taxon>Eukaryota</taxon>
        <taxon>Metamonada</taxon>
        <taxon>Carpediemonas-like organisms</taxon>
        <taxon>Kipferlia</taxon>
    </lineage>
</organism>
<accession>A0A9K3GM01</accession>
<evidence type="ECO:0000313" key="2">
    <source>
        <dbReference type="Proteomes" id="UP000265618"/>
    </source>
</evidence>